<evidence type="ECO:0000313" key="1">
    <source>
        <dbReference type="EMBL" id="RJT26930.1"/>
    </source>
</evidence>
<gene>
    <name evidence="1" type="ORF">D6029_03850</name>
</gene>
<protein>
    <submittedName>
        <fullName evidence="1">Phage tail protein</fullName>
    </submittedName>
</protein>
<accession>A0A3A5K7T0</accession>
<comment type="caution">
    <text evidence="1">The sequence shown here is derived from an EMBL/GenBank/DDBJ whole genome shotgun (WGS) entry which is preliminary data.</text>
</comment>
<reference evidence="1 2" key="1">
    <citation type="submission" date="2018-09" db="EMBL/GenBank/DDBJ databases">
        <title>Draft genome sequence of Buttiauxella izardii CCUG 35510T.</title>
        <authorList>
            <person name="Salva-Serra F."/>
            <person name="Marathe N."/>
            <person name="Moore E."/>
            <person name="Stadler-Svensson L."/>
            <person name="Engstrom-Jakobsson H."/>
        </authorList>
    </citation>
    <scope>NUCLEOTIDE SEQUENCE [LARGE SCALE GENOMIC DNA]</scope>
    <source>
        <strain evidence="1 2">CCUG 35510</strain>
    </source>
</reference>
<dbReference type="InterPro" id="IPR010877">
    <property type="entry name" value="Phage_Mu_Gp46"/>
</dbReference>
<name>A0A3A5K7T0_9ENTR</name>
<evidence type="ECO:0000313" key="2">
    <source>
        <dbReference type="Proteomes" id="UP000276295"/>
    </source>
</evidence>
<keyword evidence="2" id="KW-1185">Reference proteome</keyword>
<dbReference type="Proteomes" id="UP000276295">
    <property type="component" value="Unassembled WGS sequence"/>
</dbReference>
<dbReference type="Pfam" id="PF07409">
    <property type="entry name" value="GP46"/>
    <property type="match status" value="1"/>
</dbReference>
<proteinExistence type="predicted"/>
<organism evidence="1 2">
    <name type="scientific">Buttiauxella izardii</name>
    <dbReference type="NCBI Taxonomy" id="82991"/>
    <lineage>
        <taxon>Bacteria</taxon>
        <taxon>Pseudomonadati</taxon>
        <taxon>Pseudomonadota</taxon>
        <taxon>Gammaproteobacteria</taxon>
        <taxon>Enterobacterales</taxon>
        <taxon>Enterobacteriaceae</taxon>
        <taxon>Buttiauxella</taxon>
    </lineage>
</organism>
<sequence>MMELMLTVNGQQMKATDQLDPLTRAVVISLFTHRRAEPDDNADVPMGWWGDTWPAVQNDRYGSRLWLLQRSKLTNQITNTVRTYIKECLQWMLDDGVVSRIDLDIQRTGITTLSNNITLWRRTGPVTLSFDDLWSAISHGGQ</sequence>
<dbReference type="AlphaFoldDB" id="A0A3A5K7T0"/>
<dbReference type="EMBL" id="QZWH01000006">
    <property type="protein sequence ID" value="RJT26930.1"/>
    <property type="molecule type" value="Genomic_DNA"/>
</dbReference>